<comment type="cofactor">
    <cofactor evidence="21 23">
        <name>heme c</name>
        <dbReference type="ChEBI" id="CHEBI:61717"/>
    </cofactor>
    <text evidence="21 23">Binds 2 heme C groups per subunit.</text>
</comment>
<dbReference type="InterPro" id="IPR009056">
    <property type="entry name" value="Cyt_c-like_dom"/>
</dbReference>
<dbReference type="GO" id="GO:0009055">
    <property type="term" value="F:electron transfer activity"/>
    <property type="evidence" value="ECO:0007669"/>
    <property type="project" value="InterPro"/>
</dbReference>
<name>A0A1T4R0W5_9HYPH</name>
<keyword evidence="14 21" id="KW-0249">Electron transport</keyword>
<comment type="subcellular location">
    <subcellularLocation>
        <location evidence="1 21">Cell inner membrane</location>
    </subcellularLocation>
</comment>
<keyword evidence="17 21" id="KW-0408">Iron</keyword>
<accession>A0A1T4R0W5</accession>
<evidence type="ECO:0000256" key="1">
    <source>
        <dbReference type="ARBA" id="ARBA00004533"/>
    </source>
</evidence>
<evidence type="ECO:0000256" key="14">
    <source>
        <dbReference type="ARBA" id="ARBA00022982"/>
    </source>
</evidence>
<feature type="binding site" description="covalent" evidence="23">
    <location>
        <position position="218"/>
    </location>
    <ligand>
        <name>heme c</name>
        <dbReference type="ChEBI" id="CHEBI:61717"/>
        <label>2</label>
    </ligand>
</feature>
<evidence type="ECO:0000256" key="8">
    <source>
        <dbReference type="ARBA" id="ARBA00022617"/>
    </source>
</evidence>
<dbReference type="GO" id="GO:0020037">
    <property type="term" value="F:heme binding"/>
    <property type="evidence" value="ECO:0007669"/>
    <property type="project" value="InterPro"/>
</dbReference>
<keyword evidence="12" id="KW-0677">Repeat</keyword>
<keyword evidence="19 21" id="KW-0472">Membrane</keyword>
<evidence type="ECO:0000256" key="10">
    <source>
        <dbReference type="ARBA" id="ARBA00022692"/>
    </source>
</evidence>
<gene>
    <name evidence="26" type="ORF">SAMN02745126_03469</name>
</gene>
<dbReference type="Gene3D" id="6.10.280.130">
    <property type="match status" value="1"/>
</dbReference>
<evidence type="ECO:0000256" key="2">
    <source>
        <dbReference type="ARBA" id="ARBA00004673"/>
    </source>
</evidence>
<dbReference type="EMBL" id="FUWJ01000004">
    <property type="protein sequence ID" value="SKA09515.1"/>
    <property type="molecule type" value="Genomic_DNA"/>
</dbReference>
<keyword evidence="15 24" id="KW-1133">Transmembrane helix</keyword>
<evidence type="ECO:0000256" key="9">
    <source>
        <dbReference type="ARBA" id="ARBA00022660"/>
    </source>
</evidence>
<keyword evidence="7 21" id="KW-0997">Cell inner membrane</keyword>
<dbReference type="AlphaFoldDB" id="A0A1T4R0W5"/>
<reference evidence="27" key="1">
    <citation type="submission" date="2017-02" db="EMBL/GenBank/DDBJ databases">
        <authorList>
            <person name="Varghese N."/>
            <person name="Submissions S."/>
        </authorList>
    </citation>
    <scope>NUCLEOTIDE SEQUENCE [LARGE SCALE GENOMIC DNA]</scope>
    <source>
        <strain evidence="27">ATCC 27094</strain>
    </source>
</reference>
<keyword evidence="9 21" id="KW-0679">Respiratory chain</keyword>
<keyword evidence="18 21" id="KW-0406">Ion transport</keyword>
<feature type="domain" description="Cytochrome c" evidence="25">
    <location>
        <begin position="202"/>
        <end position="283"/>
    </location>
</feature>
<feature type="binding site" description="axial binding residue" evidence="22">
    <location>
        <position position="260"/>
    </location>
    <ligand>
        <name>heme c</name>
        <dbReference type="ChEBI" id="CHEBI:61717"/>
        <label>1</label>
    </ligand>
    <ligandPart>
        <name>Fe</name>
        <dbReference type="ChEBI" id="CHEBI:18248"/>
    </ligandPart>
</feature>
<evidence type="ECO:0000256" key="5">
    <source>
        <dbReference type="ARBA" id="ARBA00022448"/>
    </source>
</evidence>
<feature type="binding site" description="covalent" evidence="23">
    <location>
        <position position="215"/>
    </location>
    <ligand>
        <name>heme c</name>
        <dbReference type="ChEBI" id="CHEBI:61717"/>
        <label>2</label>
    </ligand>
</feature>
<dbReference type="SUPFAM" id="SSF46626">
    <property type="entry name" value="Cytochrome c"/>
    <property type="match status" value="2"/>
</dbReference>
<comment type="function">
    <text evidence="20">C-type cytochrome. Part of the cbb3-type cytochrome c oxidase complex. FixP subunit is required for transferring electrons from donor cytochrome c via its heme groups to FixO subunit. From there, electrons are shuttled to the catalytic binuclear center of FixN subunit where oxygen reduction takes place. The complex also functions as a proton pump.</text>
</comment>
<comment type="subunit">
    <text evidence="4">Component of the cbb3-type cytochrome c oxidase at least composed of FixN, FixO, FixQ and FixP.</text>
</comment>
<evidence type="ECO:0000256" key="3">
    <source>
        <dbReference type="ARBA" id="ARBA00006113"/>
    </source>
</evidence>
<feature type="binding site" description="axial binding residue" evidence="22">
    <location>
        <position position="219"/>
    </location>
    <ligand>
        <name>heme c</name>
        <dbReference type="ChEBI" id="CHEBI:61717"/>
        <label>2</label>
    </ligand>
    <ligandPart>
        <name>Fe</name>
        <dbReference type="ChEBI" id="CHEBI:18248"/>
    </ligandPart>
</feature>
<dbReference type="InterPro" id="IPR008168">
    <property type="entry name" value="Cyt_C_IC"/>
</dbReference>
<dbReference type="Proteomes" id="UP000190092">
    <property type="component" value="Unassembled WGS sequence"/>
</dbReference>
<keyword evidence="5 21" id="KW-0813">Transport</keyword>
<evidence type="ECO:0000256" key="23">
    <source>
        <dbReference type="PIRSR" id="PIRSR000006-2"/>
    </source>
</evidence>
<feature type="domain" description="Cytochrome c" evidence="25">
    <location>
        <begin position="109"/>
        <end position="198"/>
    </location>
</feature>
<evidence type="ECO:0000256" key="22">
    <source>
        <dbReference type="PIRSR" id="PIRSR000006-1"/>
    </source>
</evidence>
<comment type="similarity">
    <text evidence="3 21">Belongs to the CcoP / FixP family.</text>
</comment>
<dbReference type="RefSeq" id="WP_085935173.1">
    <property type="nucleotide sequence ID" value="NZ_FUWJ01000004.1"/>
</dbReference>
<proteinExistence type="inferred from homology"/>
<evidence type="ECO:0000259" key="25">
    <source>
        <dbReference type="PROSITE" id="PS51007"/>
    </source>
</evidence>
<feature type="binding site" description="axial binding residue" evidence="22">
    <location>
        <position position="173"/>
    </location>
    <ligand>
        <name>heme c</name>
        <dbReference type="ChEBI" id="CHEBI:61717"/>
        <label>2</label>
    </ligand>
    <ligandPart>
        <name>Fe</name>
        <dbReference type="ChEBI" id="CHEBI:18248"/>
    </ligandPart>
</feature>
<feature type="binding site" description="covalent" evidence="23">
    <location>
        <position position="122"/>
    </location>
    <ligand>
        <name>heme c</name>
        <dbReference type="ChEBI" id="CHEBI:61717"/>
        <label>1</label>
    </ligand>
</feature>
<protein>
    <recommendedName>
        <fullName evidence="21">Cbb3-type cytochrome c oxidase subunit</fullName>
    </recommendedName>
</protein>
<dbReference type="GO" id="GO:0016491">
    <property type="term" value="F:oxidoreductase activity"/>
    <property type="evidence" value="ECO:0007669"/>
    <property type="project" value="UniProtKB-KW"/>
</dbReference>
<keyword evidence="27" id="KW-1185">Reference proteome</keyword>
<keyword evidence="13 21" id="KW-0375">Hydrogen ion transport</keyword>
<keyword evidence="11 21" id="KW-0479">Metal-binding</keyword>
<dbReference type="Pfam" id="PF13442">
    <property type="entry name" value="Cytochrome_CBB3"/>
    <property type="match status" value="1"/>
</dbReference>
<dbReference type="Pfam" id="PF14715">
    <property type="entry name" value="FixP_N"/>
    <property type="match status" value="1"/>
</dbReference>
<dbReference type="Pfam" id="PF00034">
    <property type="entry name" value="Cytochrom_C"/>
    <property type="match status" value="1"/>
</dbReference>
<keyword evidence="6 21" id="KW-1003">Cell membrane</keyword>
<dbReference type="PRINTS" id="PR00605">
    <property type="entry name" value="CYTCHROMECIC"/>
</dbReference>
<sequence>MPTKIEKDQLSGTDTTGHEWDGIKELNTPLPSWWLYTFYACIAFAIVYSVLYPAWPWFNGHTSGLIGYSTRAELTQELDAQAKARAVFIDRIRATPLGDIRKDPELFNFAVAGGRSAFQTTCMQCHGSGGAGSVGFPNLVDDDWIWGGTLDQIYTTIRYGVRNANDKSHQSQMPRFGADQILTPAQVSAVADYVLSLSDKGKATPEGKKVFEENCVACHGPDGKGNQELGAPNLTDGIWLYGGDRQSIYNSIFYAHAGSMPAWGDRLDDATIKMLAIYVHNLGGGR</sequence>
<dbReference type="Gene3D" id="1.10.760.10">
    <property type="entry name" value="Cytochrome c-like domain"/>
    <property type="match status" value="2"/>
</dbReference>
<dbReference type="InterPro" id="IPR032858">
    <property type="entry name" value="CcoP_N"/>
</dbReference>
<dbReference type="PROSITE" id="PS51007">
    <property type="entry name" value="CYTC"/>
    <property type="match status" value="2"/>
</dbReference>
<dbReference type="PANTHER" id="PTHR33751">
    <property type="entry name" value="CBB3-TYPE CYTOCHROME C OXIDASE SUBUNIT FIXP"/>
    <property type="match status" value="1"/>
</dbReference>
<dbReference type="PIRSF" id="PIRSF000006">
    <property type="entry name" value="Cbb3-Cox_fixP"/>
    <property type="match status" value="1"/>
</dbReference>
<evidence type="ECO:0000313" key="26">
    <source>
        <dbReference type="EMBL" id="SKA09515.1"/>
    </source>
</evidence>
<evidence type="ECO:0000256" key="15">
    <source>
        <dbReference type="ARBA" id="ARBA00022989"/>
    </source>
</evidence>
<evidence type="ECO:0000256" key="7">
    <source>
        <dbReference type="ARBA" id="ARBA00022519"/>
    </source>
</evidence>
<evidence type="ECO:0000256" key="12">
    <source>
        <dbReference type="ARBA" id="ARBA00022737"/>
    </source>
</evidence>
<dbReference type="InterPro" id="IPR004678">
    <property type="entry name" value="Cyt_c_oxidase_cbb3_su3"/>
</dbReference>
<evidence type="ECO:0000313" key="27">
    <source>
        <dbReference type="Proteomes" id="UP000190092"/>
    </source>
</evidence>
<evidence type="ECO:0000256" key="20">
    <source>
        <dbReference type="ARBA" id="ARBA00025525"/>
    </source>
</evidence>
<evidence type="ECO:0000256" key="17">
    <source>
        <dbReference type="ARBA" id="ARBA00023004"/>
    </source>
</evidence>
<evidence type="ECO:0000256" key="19">
    <source>
        <dbReference type="ARBA" id="ARBA00023136"/>
    </source>
</evidence>
<dbReference type="GO" id="GO:0005886">
    <property type="term" value="C:plasma membrane"/>
    <property type="evidence" value="ECO:0007669"/>
    <property type="project" value="UniProtKB-SubCell"/>
</dbReference>
<dbReference type="STRING" id="225324.SAMN02745126_03469"/>
<evidence type="ECO:0000256" key="11">
    <source>
        <dbReference type="ARBA" id="ARBA00022723"/>
    </source>
</evidence>
<evidence type="ECO:0000256" key="18">
    <source>
        <dbReference type="ARBA" id="ARBA00023065"/>
    </source>
</evidence>
<dbReference type="GO" id="GO:0006119">
    <property type="term" value="P:oxidative phosphorylation"/>
    <property type="evidence" value="ECO:0007669"/>
    <property type="project" value="UniProtKB-UniPathway"/>
</dbReference>
<dbReference type="InterPro" id="IPR038414">
    <property type="entry name" value="CcoP_N_sf"/>
</dbReference>
<dbReference type="GO" id="GO:1902600">
    <property type="term" value="P:proton transmembrane transport"/>
    <property type="evidence" value="ECO:0007669"/>
    <property type="project" value="UniProtKB-KW"/>
</dbReference>
<dbReference type="OrthoDB" id="9811281at2"/>
<dbReference type="InterPro" id="IPR050597">
    <property type="entry name" value="Cytochrome_c_Oxidase_Subunit"/>
</dbReference>
<evidence type="ECO:0000256" key="24">
    <source>
        <dbReference type="SAM" id="Phobius"/>
    </source>
</evidence>
<dbReference type="GO" id="GO:0005506">
    <property type="term" value="F:iron ion binding"/>
    <property type="evidence" value="ECO:0007669"/>
    <property type="project" value="InterPro"/>
</dbReference>
<keyword evidence="8 21" id="KW-0349">Heme</keyword>
<evidence type="ECO:0000256" key="21">
    <source>
        <dbReference type="PIRNR" id="PIRNR000006"/>
    </source>
</evidence>
<organism evidence="26 27">
    <name type="scientific">Enhydrobacter aerosaccus</name>
    <dbReference type="NCBI Taxonomy" id="225324"/>
    <lineage>
        <taxon>Bacteria</taxon>
        <taxon>Pseudomonadati</taxon>
        <taxon>Pseudomonadota</taxon>
        <taxon>Alphaproteobacteria</taxon>
        <taxon>Hyphomicrobiales</taxon>
        <taxon>Enhydrobacter</taxon>
    </lineage>
</organism>
<keyword evidence="10 24" id="KW-0812">Transmembrane</keyword>
<evidence type="ECO:0000256" key="13">
    <source>
        <dbReference type="ARBA" id="ARBA00022781"/>
    </source>
</evidence>
<evidence type="ECO:0000256" key="4">
    <source>
        <dbReference type="ARBA" id="ARBA00011203"/>
    </source>
</evidence>
<dbReference type="InterPro" id="IPR036909">
    <property type="entry name" value="Cyt_c-like_dom_sf"/>
</dbReference>
<dbReference type="NCBIfam" id="TIGR00782">
    <property type="entry name" value="ccoP"/>
    <property type="match status" value="1"/>
</dbReference>
<dbReference type="PANTHER" id="PTHR33751:SF1">
    <property type="entry name" value="CBB3-TYPE CYTOCHROME C OXIDASE SUBUNIT FIXP"/>
    <property type="match status" value="1"/>
</dbReference>
<feature type="transmembrane region" description="Helical" evidence="24">
    <location>
        <begin position="33"/>
        <end position="55"/>
    </location>
</feature>
<keyword evidence="16 21" id="KW-0560">Oxidoreductase</keyword>
<feature type="binding site" description="covalent" evidence="23">
    <location>
        <position position="125"/>
    </location>
    <ligand>
        <name>heme c</name>
        <dbReference type="ChEBI" id="CHEBI:61717"/>
        <label>1</label>
    </ligand>
</feature>
<comment type="pathway">
    <text evidence="2 21">Energy metabolism; oxidative phosphorylation.</text>
</comment>
<evidence type="ECO:0000256" key="16">
    <source>
        <dbReference type="ARBA" id="ARBA00023002"/>
    </source>
</evidence>
<dbReference type="UniPathway" id="UPA00705"/>
<feature type="binding site" description="axial binding residue" evidence="22">
    <location>
        <position position="126"/>
    </location>
    <ligand>
        <name>heme c</name>
        <dbReference type="ChEBI" id="CHEBI:61717"/>
        <label>1</label>
    </ligand>
    <ligandPart>
        <name>Fe</name>
        <dbReference type="ChEBI" id="CHEBI:18248"/>
    </ligandPart>
</feature>
<evidence type="ECO:0000256" key="6">
    <source>
        <dbReference type="ARBA" id="ARBA00022475"/>
    </source>
</evidence>